<sequence>MYEEMTPERIKGELLKEITTLDTREGSFTDDMAGPVAVQLYKVYQSLNAVQPIVWVNEGSGRYLDMAAEDLGIEPRKAGTKAAVTLELTGTAGFSVKAGTRFLTADNLAFVTVEDAVIPEAGMAAVPAEAEKVGAAYNVGPGEIAFQYENDNRIQKAGNPEAAQGGTDPESDASLYARIVYARQKPSTSGNKYDYERWAREVPGVGEAKCTPIWDGPGTVRVLVVDEDRQPVDAAIVEACAAHIEEVRPIGAAVTVVSASALPISAAAKVTVDGSTTLAAVQRAFSAALGEYLRSLAFEKYEVLYNRVGALLISIDGVVDYTDLTLNGKAASVAVGPEEIPALGEVTLT</sequence>
<comment type="similarity">
    <text evidence="1">Belongs to the Mu gp47/PBSX XkdT family.</text>
</comment>
<dbReference type="InterPro" id="IPR058531">
    <property type="entry name" value="Baseplate_J_M"/>
</dbReference>
<dbReference type="PANTHER" id="PTHR37829">
    <property type="entry name" value="PHAGE-LIKE ELEMENT PBSX PROTEIN XKDT"/>
    <property type="match status" value="1"/>
</dbReference>
<gene>
    <name evidence="5" type="ORF">D4A47_05105</name>
</gene>
<dbReference type="AlphaFoldDB" id="A0A498D012"/>
<dbReference type="EMBL" id="RCHT01000005">
    <property type="protein sequence ID" value="RLL12784.1"/>
    <property type="molecule type" value="Genomic_DNA"/>
</dbReference>
<evidence type="ECO:0000259" key="4">
    <source>
        <dbReference type="Pfam" id="PF26079"/>
    </source>
</evidence>
<dbReference type="InterPro" id="IPR058530">
    <property type="entry name" value="Baseplate_J-like_C"/>
</dbReference>
<evidence type="ECO:0000313" key="5">
    <source>
        <dbReference type="EMBL" id="RLL12784.1"/>
    </source>
</evidence>
<dbReference type="Pfam" id="PF04865">
    <property type="entry name" value="Baseplate_J"/>
    <property type="match status" value="1"/>
</dbReference>
<protein>
    <submittedName>
        <fullName evidence="5">Baseplate J/gp47 family protein</fullName>
    </submittedName>
</protein>
<feature type="domain" description="Baseplate J-like central" evidence="3">
    <location>
        <begin position="187"/>
        <end position="258"/>
    </location>
</feature>
<dbReference type="RefSeq" id="WP_121586432.1">
    <property type="nucleotide sequence ID" value="NZ_RCHT01000005.1"/>
</dbReference>
<reference evidence="5 6" key="1">
    <citation type="submission" date="2018-10" db="EMBL/GenBank/DDBJ databases">
        <title>Anaerotruncus faecis sp. nov., isolated from human feces.</title>
        <authorList>
            <person name="Wang Y.-J."/>
        </authorList>
    </citation>
    <scope>NUCLEOTIDE SEQUENCE [LARGE SCALE GENOMIC DNA]</scope>
    <source>
        <strain evidence="5 6">22A2-44</strain>
    </source>
</reference>
<evidence type="ECO:0000259" key="2">
    <source>
        <dbReference type="Pfam" id="PF04865"/>
    </source>
</evidence>
<dbReference type="InterPro" id="IPR052399">
    <property type="entry name" value="Phage_Baseplate_Assmbl_Protein"/>
</dbReference>
<dbReference type="Proteomes" id="UP000276301">
    <property type="component" value="Unassembled WGS sequence"/>
</dbReference>
<dbReference type="InterPro" id="IPR006949">
    <property type="entry name" value="Barrel_Baseplate_J-like"/>
</dbReference>
<evidence type="ECO:0000256" key="1">
    <source>
        <dbReference type="ARBA" id="ARBA00038087"/>
    </source>
</evidence>
<evidence type="ECO:0000313" key="6">
    <source>
        <dbReference type="Proteomes" id="UP000276301"/>
    </source>
</evidence>
<dbReference type="PANTHER" id="PTHR37829:SF3">
    <property type="entry name" value="PROTEIN JAYE-RELATED"/>
    <property type="match status" value="1"/>
</dbReference>
<organism evidence="5 6">
    <name type="scientific">Anaerotruncus massiliensis</name>
    <name type="common">ex Liu et al. 2021</name>
    <dbReference type="NCBI Taxonomy" id="2321404"/>
    <lineage>
        <taxon>Bacteria</taxon>
        <taxon>Bacillati</taxon>
        <taxon>Bacillota</taxon>
        <taxon>Clostridia</taxon>
        <taxon>Eubacteriales</taxon>
        <taxon>Oscillospiraceae</taxon>
        <taxon>Anaerotruncus</taxon>
    </lineage>
</organism>
<dbReference type="Pfam" id="PF26078">
    <property type="entry name" value="Baseplate_J_M"/>
    <property type="match status" value="1"/>
</dbReference>
<proteinExistence type="inferred from homology"/>
<evidence type="ECO:0000259" key="3">
    <source>
        <dbReference type="Pfam" id="PF26078"/>
    </source>
</evidence>
<comment type="caution">
    <text evidence="5">The sequence shown here is derived from an EMBL/GenBank/DDBJ whole genome shotgun (WGS) entry which is preliminary data.</text>
</comment>
<accession>A0A498D012</accession>
<keyword evidence="6" id="KW-1185">Reference proteome</keyword>
<feature type="domain" description="Baseplate protein J-like barrel" evidence="2">
    <location>
        <begin position="85"/>
        <end position="166"/>
    </location>
</feature>
<dbReference type="Pfam" id="PF26079">
    <property type="entry name" value="Baseplate_J_C"/>
    <property type="match status" value="1"/>
</dbReference>
<name>A0A498D012_9FIRM</name>
<feature type="domain" description="Baseplate J-like C-terminal" evidence="4">
    <location>
        <begin position="267"/>
        <end position="349"/>
    </location>
</feature>